<sequence length="231" mass="26379">MGSFNASLVFDVRESPARETVLKDPQEVFKAFVALEGCSWIEKYLRNIEFNTLGISKAHVLENTSQKHMSTFSIEKESTYLDRRPISQPDFLYGWIPSQSLIDRIGIPRWLMLEAEAIEGTGLFYPFLVVKLCSATDGQSKPFNEAIRHCFAGAFIRVRMVENLRHRLVERGYSDAGALLGLNSSVFSFFMLENNQACITFTYAWDETSEKVCYLGNFDLAHEEGQRECEE</sequence>
<dbReference type="OrthoDB" id="5098834at2759"/>
<reference evidence="1" key="1">
    <citation type="journal article" date="2017" name="Mycologia">
        <title>Fusarium algeriense, sp. nov., a novel toxigenic crown rot pathogen of durum wheat from Algeria is nested in the Fusarium burgessii species complex.</title>
        <authorList>
            <person name="Laraba I."/>
            <person name="Keddad A."/>
            <person name="Boureghda H."/>
            <person name="Abdallah N."/>
            <person name="Vaughan M.M."/>
            <person name="Proctor R.H."/>
            <person name="Busman M."/>
            <person name="O'Donnell K."/>
        </authorList>
    </citation>
    <scope>NUCLEOTIDE SEQUENCE</scope>
    <source>
        <strain evidence="1">NRRL 25174</strain>
    </source>
</reference>
<reference evidence="1" key="2">
    <citation type="submission" date="2020-02" db="EMBL/GenBank/DDBJ databases">
        <title>Identification and distribution of gene clusters putatively required for synthesis of sphingolipid metabolism inhibitors in phylogenetically diverse species of the filamentous fungus Fusarium.</title>
        <authorList>
            <person name="Kim H.-S."/>
            <person name="Busman M."/>
            <person name="Brown D.W."/>
            <person name="Divon H."/>
            <person name="Uhlig S."/>
            <person name="Proctor R.H."/>
        </authorList>
    </citation>
    <scope>NUCLEOTIDE SEQUENCE</scope>
    <source>
        <strain evidence="1">NRRL 25174</strain>
    </source>
</reference>
<keyword evidence="2" id="KW-1185">Reference proteome</keyword>
<accession>A0A9P5AA45</accession>
<dbReference type="AlphaFoldDB" id="A0A9P5AA45"/>
<dbReference type="Proteomes" id="UP000730481">
    <property type="component" value="Unassembled WGS sequence"/>
</dbReference>
<name>A0A9P5AA45_9HYPO</name>
<evidence type="ECO:0000313" key="2">
    <source>
        <dbReference type="Proteomes" id="UP000730481"/>
    </source>
</evidence>
<evidence type="ECO:0000313" key="1">
    <source>
        <dbReference type="EMBL" id="KAF4334418.1"/>
    </source>
</evidence>
<comment type="caution">
    <text evidence="1">The sequence shown here is derived from an EMBL/GenBank/DDBJ whole genome shotgun (WGS) entry which is preliminary data.</text>
</comment>
<gene>
    <name evidence="1" type="ORF">FBEOM_11744</name>
</gene>
<organism evidence="1 2">
    <name type="scientific">Fusarium beomiforme</name>
    <dbReference type="NCBI Taxonomy" id="44412"/>
    <lineage>
        <taxon>Eukaryota</taxon>
        <taxon>Fungi</taxon>
        <taxon>Dikarya</taxon>
        <taxon>Ascomycota</taxon>
        <taxon>Pezizomycotina</taxon>
        <taxon>Sordariomycetes</taxon>
        <taxon>Hypocreomycetidae</taxon>
        <taxon>Hypocreales</taxon>
        <taxon>Nectriaceae</taxon>
        <taxon>Fusarium</taxon>
        <taxon>Fusarium burgessii species complex</taxon>
    </lineage>
</organism>
<dbReference type="EMBL" id="PVQB02000687">
    <property type="protein sequence ID" value="KAF4334418.1"/>
    <property type="molecule type" value="Genomic_DNA"/>
</dbReference>
<proteinExistence type="predicted"/>
<protein>
    <submittedName>
        <fullName evidence="1">Uncharacterized protein</fullName>
    </submittedName>
</protein>